<dbReference type="OrthoDB" id="748178at2759"/>
<dbReference type="PANTHER" id="PTHR31713">
    <property type="entry name" value="OS02G0177800 PROTEIN"/>
    <property type="match status" value="1"/>
</dbReference>
<sequence>HRRSVPTEHVQPASDLQLVFTKELLPPLFSEDAIKYDDHNHLQVALMQIKHGQSCVFSLHSPIDVEIVALDGGFPRENSQDWNTDEFNSSILEKRDNKRSLILGERKAPLRQGIASFGTLKLTDNSSSVRTKKFRLGVRVCPGSYKGPRIKEAITKSFRVLDHRSKPNQKPRPPSLDHQVWKLDNIGRNGAIHRRLEDAGINTVQDFLKLEVVDQPRLRDVRKPKLGQFQPFQNFE</sequence>
<name>A0A9E7EGI8_9LILI</name>
<dbReference type="Pfam" id="PF07887">
    <property type="entry name" value="Calmodulin_bind"/>
    <property type="match status" value="1"/>
</dbReference>
<dbReference type="AlphaFoldDB" id="A0A9E7EGI8"/>
<proteinExistence type="predicted"/>
<protein>
    <submittedName>
        <fullName evidence="3">Calmodulin binding protein</fullName>
    </submittedName>
</protein>
<reference evidence="3" key="1">
    <citation type="submission" date="2022-05" db="EMBL/GenBank/DDBJ databases">
        <title>The Musa troglodytarum L. genome provides insights into the mechanism of non-climacteric behaviour and enrichment of carotenoids.</title>
        <authorList>
            <person name="Wang J."/>
        </authorList>
    </citation>
    <scope>NUCLEOTIDE SEQUENCE</scope>
    <source>
        <tissue evidence="3">Leaf</tissue>
    </source>
</reference>
<feature type="non-terminal residue" evidence="3">
    <location>
        <position position="1"/>
    </location>
</feature>
<gene>
    <name evidence="3" type="ORF">MUK42_36966</name>
</gene>
<dbReference type="InterPro" id="IPR012416">
    <property type="entry name" value="CBP60"/>
</dbReference>
<dbReference type="Proteomes" id="UP001055439">
    <property type="component" value="Chromosome 1"/>
</dbReference>
<accession>A0A9E7EGI8</accession>
<dbReference type="GO" id="GO:0043565">
    <property type="term" value="F:sequence-specific DNA binding"/>
    <property type="evidence" value="ECO:0007669"/>
    <property type="project" value="TreeGrafter"/>
</dbReference>
<feature type="domain" description="Calmodulin binding protein-like N-terminal" evidence="1">
    <location>
        <begin position="16"/>
        <end position="163"/>
    </location>
</feature>
<dbReference type="GO" id="GO:0005516">
    <property type="term" value="F:calmodulin binding"/>
    <property type="evidence" value="ECO:0007669"/>
    <property type="project" value="InterPro"/>
</dbReference>
<organism evidence="3 4">
    <name type="scientific">Musa troglodytarum</name>
    <name type="common">fe'i banana</name>
    <dbReference type="NCBI Taxonomy" id="320322"/>
    <lineage>
        <taxon>Eukaryota</taxon>
        <taxon>Viridiplantae</taxon>
        <taxon>Streptophyta</taxon>
        <taxon>Embryophyta</taxon>
        <taxon>Tracheophyta</taxon>
        <taxon>Spermatophyta</taxon>
        <taxon>Magnoliopsida</taxon>
        <taxon>Liliopsida</taxon>
        <taxon>Zingiberales</taxon>
        <taxon>Musaceae</taxon>
        <taxon>Musa</taxon>
    </lineage>
</organism>
<dbReference type="GO" id="GO:0005634">
    <property type="term" value="C:nucleus"/>
    <property type="evidence" value="ECO:0007669"/>
    <property type="project" value="TreeGrafter"/>
</dbReference>
<evidence type="ECO:0000259" key="2">
    <source>
        <dbReference type="Pfam" id="PF20451"/>
    </source>
</evidence>
<dbReference type="InterPro" id="IPR046831">
    <property type="entry name" value="Calmodulin_bind_N"/>
</dbReference>
<dbReference type="GO" id="GO:0080142">
    <property type="term" value="P:regulation of salicylic acid biosynthetic process"/>
    <property type="evidence" value="ECO:0007669"/>
    <property type="project" value="TreeGrafter"/>
</dbReference>
<dbReference type="GO" id="GO:0003700">
    <property type="term" value="F:DNA-binding transcription factor activity"/>
    <property type="evidence" value="ECO:0007669"/>
    <property type="project" value="TreeGrafter"/>
</dbReference>
<dbReference type="PANTHER" id="PTHR31713:SF42">
    <property type="entry name" value="PROTEIN SAR DEFICIENT 1"/>
    <property type="match status" value="1"/>
</dbReference>
<dbReference type="EMBL" id="CP097502">
    <property type="protein sequence ID" value="URD76523.1"/>
    <property type="molecule type" value="Genomic_DNA"/>
</dbReference>
<keyword evidence="4" id="KW-1185">Reference proteome</keyword>
<evidence type="ECO:0000313" key="3">
    <source>
        <dbReference type="EMBL" id="URD76523.1"/>
    </source>
</evidence>
<feature type="domain" description="Calmodulin binding protein central" evidence="2">
    <location>
        <begin position="176"/>
        <end position="221"/>
    </location>
</feature>
<dbReference type="InterPro" id="IPR046830">
    <property type="entry name" value="Calmod_bind_M"/>
</dbReference>
<evidence type="ECO:0000259" key="1">
    <source>
        <dbReference type="Pfam" id="PF07887"/>
    </source>
</evidence>
<evidence type="ECO:0000313" key="4">
    <source>
        <dbReference type="Proteomes" id="UP001055439"/>
    </source>
</evidence>
<dbReference type="Pfam" id="PF20451">
    <property type="entry name" value="Calmod_bind_M"/>
    <property type="match status" value="1"/>
</dbReference>